<comment type="caution">
    <text evidence="2">The sequence shown here is derived from an EMBL/GenBank/DDBJ whole genome shotgun (WGS) entry which is preliminary data.</text>
</comment>
<dbReference type="OrthoDB" id="1494517at2"/>
<evidence type="ECO:0000259" key="1">
    <source>
        <dbReference type="PROSITE" id="PS51725"/>
    </source>
</evidence>
<accession>A0A4R5TT78</accession>
<gene>
    <name evidence="2" type="ORF">E2F48_14070</name>
</gene>
<feature type="domain" description="ABM" evidence="1">
    <location>
        <begin position="24"/>
        <end position="114"/>
    </location>
</feature>
<dbReference type="Gene3D" id="3.30.70.100">
    <property type="match status" value="1"/>
</dbReference>
<keyword evidence="2" id="KW-0560">Oxidoreductase</keyword>
<proteinExistence type="predicted"/>
<dbReference type="GO" id="GO:0004497">
    <property type="term" value="F:monooxygenase activity"/>
    <property type="evidence" value="ECO:0007669"/>
    <property type="project" value="UniProtKB-KW"/>
</dbReference>
<dbReference type="AlphaFoldDB" id="A0A4R5TT78"/>
<evidence type="ECO:0000313" key="2">
    <source>
        <dbReference type="EMBL" id="TDK24232.1"/>
    </source>
</evidence>
<dbReference type="PROSITE" id="PS51725">
    <property type="entry name" value="ABM"/>
    <property type="match status" value="1"/>
</dbReference>
<dbReference type="Pfam" id="PF03992">
    <property type="entry name" value="ABM"/>
    <property type="match status" value="1"/>
</dbReference>
<dbReference type="InterPro" id="IPR007138">
    <property type="entry name" value="ABM_dom"/>
</dbReference>
<dbReference type="EMBL" id="SMTK01000005">
    <property type="protein sequence ID" value="TDK24232.1"/>
    <property type="molecule type" value="Genomic_DNA"/>
</dbReference>
<dbReference type="InterPro" id="IPR011008">
    <property type="entry name" value="Dimeric_a/b-barrel"/>
</dbReference>
<evidence type="ECO:0000313" key="3">
    <source>
        <dbReference type="Proteomes" id="UP000295411"/>
    </source>
</evidence>
<reference evidence="2 3" key="1">
    <citation type="submission" date="2019-03" db="EMBL/GenBank/DDBJ databases">
        <title>Arthrobacter sp. nov., an bacterium isolated from biocrust in Mu Us Desert.</title>
        <authorList>
            <person name="Lixiong L."/>
        </authorList>
    </citation>
    <scope>NUCLEOTIDE SEQUENCE [LARGE SCALE GENOMIC DNA]</scope>
    <source>
        <strain evidence="2 3">SLN-3</strain>
    </source>
</reference>
<organism evidence="2 3">
    <name type="scientific">Arthrobacter crusticola</name>
    <dbReference type="NCBI Taxonomy" id="2547960"/>
    <lineage>
        <taxon>Bacteria</taxon>
        <taxon>Bacillati</taxon>
        <taxon>Actinomycetota</taxon>
        <taxon>Actinomycetes</taxon>
        <taxon>Micrococcales</taxon>
        <taxon>Micrococcaceae</taxon>
        <taxon>Arthrobacter</taxon>
    </lineage>
</organism>
<protein>
    <submittedName>
        <fullName evidence="2">Antibiotic biosynthesis monooxygenase</fullName>
    </submittedName>
</protein>
<dbReference type="SUPFAM" id="SSF54909">
    <property type="entry name" value="Dimeric alpha+beta barrel"/>
    <property type="match status" value="1"/>
</dbReference>
<name>A0A4R5TT78_9MICC</name>
<keyword evidence="3" id="KW-1185">Reference proteome</keyword>
<dbReference type="Proteomes" id="UP000295411">
    <property type="component" value="Unassembled WGS sequence"/>
</dbReference>
<keyword evidence="2" id="KW-0503">Monooxygenase</keyword>
<sequence>MLQISEMDDRVTLNSQLSNEVGPVVLINTFRVATEDADQLLDAWAADAAYLKTKPGFISTQLHRGIAGSGVFLNYAIWESVEAFRNAFGDPHFQAKFAQYPDSTVASPHLFQKVAVSGICVDR</sequence>